<proteinExistence type="predicted"/>
<organism evidence="7 8">
    <name type="scientific">Cordyceps javanica</name>
    <dbReference type="NCBI Taxonomy" id="43265"/>
    <lineage>
        <taxon>Eukaryota</taxon>
        <taxon>Fungi</taxon>
        <taxon>Dikarya</taxon>
        <taxon>Ascomycota</taxon>
        <taxon>Pezizomycotina</taxon>
        <taxon>Sordariomycetes</taxon>
        <taxon>Hypocreomycetidae</taxon>
        <taxon>Hypocreales</taxon>
        <taxon>Cordycipitaceae</taxon>
        <taxon>Cordyceps</taxon>
    </lineage>
</organism>
<protein>
    <submittedName>
        <fullName evidence="7">Fungal specific transcription factordomain-containing protein</fullName>
    </submittedName>
</protein>
<dbReference type="PANTHER" id="PTHR47338:SF10">
    <property type="entry name" value="TRANSCRIPTION FACTOR DOMAIN-CONTAINING PROTEIN-RELATED"/>
    <property type="match status" value="1"/>
</dbReference>
<gene>
    <name evidence="7" type="ORF">IF1G_11328</name>
</gene>
<dbReference type="Proteomes" id="UP000315783">
    <property type="component" value="Unassembled WGS sequence"/>
</dbReference>
<dbReference type="GO" id="GO:0003677">
    <property type="term" value="F:DNA binding"/>
    <property type="evidence" value="ECO:0007669"/>
    <property type="project" value="InterPro"/>
</dbReference>
<sequence>MRCDMNRLFNTEQSCIDGMVPLGQSLSPSSSRIALDHSFDDAANMGEWIVAGATSVFNDWRIPENDFFRISPHVVANDFHAGTPLSPHTDACDLGVSAQLAVELIDIYFDKIQAWLPLLHRPRFYAQYNCRGDTRHQFRSTGYSIPESLLLQSMFALAARFSPNPYFQGKASSARGESFARNATQCYDKLRVELGESNLLYLQGCILLANYLYTSGPYYRAWILTGDVSQDQLEWTQLEERRRAFWLVWELDTFGSTLSKRPTAINNLRMAVRLPVSDEMWFAEKPVQSVVLHSKAAQAWKGLLDCPNQDERAWFLTANYLMAASHDLYLRQSSSQDEQDELSDSILCFALAFSQRFGLEACPLVFDSENFSKYSERIRTMPYLVLKQIASVWGIGSELIGEIVP</sequence>
<evidence type="ECO:0000256" key="1">
    <source>
        <dbReference type="ARBA" id="ARBA00004123"/>
    </source>
</evidence>
<evidence type="ECO:0000256" key="5">
    <source>
        <dbReference type="ARBA" id="ARBA00023242"/>
    </source>
</evidence>
<keyword evidence="4" id="KW-0804">Transcription</keyword>
<dbReference type="GO" id="GO:0000981">
    <property type="term" value="F:DNA-binding transcription factor activity, RNA polymerase II-specific"/>
    <property type="evidence" value="ECO:0007669"/>
    <property type="project" value="InterPro"/>
</dbReference>
<dbReference type="EMBL" id="SPUK01000045">
    <property type="protein sequence ID" value="TQV90005.1"/>
    <property type="molecule type" value="Genomic_DNA"/>
</dbReference>
<comment type="subcellular location">
    <subcellularLocation>
        <location evidence="1">Nucleus</location>
    </subcellularLocation>
</comment>
<evidence type="ECO:0000256" key="2">
    <source>
        <dbReference type="ARBA" id="ARBA00022723"/>
    </source>
</evidence>
<accession>A0A545UKL5</accession>
<dbReference type="InterPro" id="IPR007219">
    <property type="entry name" value="XnlR_reg_dom"/>
</dbReference>
<reference evidence="7 8" key="1">
    <citation type="journal article" date="2019" name="Appl. Microbiol. Biotechnol.">
        <title>Genome sequence of Isaria javanica and comparative genome analysis insights into family S53 peptidase evolution in fungal entomopathogens.</title>
        <authorList>
            <person name="Lin R."/>
            <person name="Zhang X."/>
            <person name="Xin B."/>
            <person name="Zou M."/>
            <person name="Gao Y."/>
            <person name="Qin F."/>
            <person name="Hu Q."/>
            <person name="Xie B."/>
            <person name="Cheng X."/>
        </authorList>
    </citation>
    <scope>NUCLEOTIDE SEQUENCE [LARGE SCALE GENOMIC DNA]</scope>
    <source>
        <strain evidence="7 8">IJ1G</strain>
    </source>
</reference>
<dbReference type="AlphaFoldDB" id="A0A545UKL5"/>
<evidence type="ECO:0000313" key="7">
    <source>
        <dbReference type="EMBL" id="TQV90005.1"/>
    </source>
</evidence>
<dbReference type="PANTHER" id="PTHR47338">
    <property type="entry name" value="ZN(II)2CYS6 TRANSCRIPTION FACTOR (EUROFUNG)-RELATED"/>
    <property type="match status" value="1"/>
</dbReference>
<evidence type="ECO:0000256" key="3">
    <source>
        <dbReference type="ARBA" id="ARBA00023015"/>
    </source>
</evidence>
<dbReference type="GO" id="GO:0005634">
    <property type="term" value="C:nucleus"/>
    <property type="evidence" value="ECO:0007669"/>
    <property type="project" value="UniProtKB-SubCell"/>
</dbReference>
<name>A0A545UKL5_9HYPO</name>
<dbReference type="InterPro" id="IPR050815">
    <property type="entry name" value="TF_fung"/>
</dbReference>
<dbReference type="GO" id="GO:0006351">
    <property type="term" value="P:DNA-templated transcription"/>
    <property type="evidence" value="ECO:0007669"/>
    <property type="project" value="InterPro"/>
</dbReference>
<comment type="caution">
    <text evidence="7">The sequence shown here is derived from an EMBL/GenBank/DDBJ whole genome shotgun (WGS) entry which is preliminary data.</text>
</comment>
<keyword evidence="5" id="KW-0539">Nucleus</keyword>
<evidence type="ECO:0000259" key="6">
    <source>
        <dbReference type="Pfam" id="PF04082"/>
    </source>
</evidence>
<evidence type="ECO:0000256" key="4">
    <source>
        <dbReference type="ARBA" id="ARBA00023163"/>
    </source>
</evidence>
<dbReference type="Pfam" id="PF04082">
    <property type="entry name" value="Fungal_trans"/>
    <property type="match status" value="1"/>
</dbReference>
<keyword evidence="2" id="KW-0479">Metal-binding</keyword>
<keyword evidence="8" id="KW-1185">Reference proteome</keyword>
<dbReference type="CDD" id="cd12148">
    <property type="entry name" value="fungal_TF_MHR"/>
    <property type="match status" value="1"/>
</dbReference>
<dbReference type="GO" id="GO:0008270">
    <property type="term" value="F:zinc ion binding"/>
    <property type="evidence" value="ECO:0007669"/>
    <property type="project" value="InterPro"/>
</dbReference>
<evidence type="ECO:0000313" key="8">
    <source>
        <dbReference type="Proteomes" id="UP000315783"/>
    </source>
</evidence>
<feature type="domain" description="Xylanolytic transcriptional activator regulatory" evidence="6">
    <location>
        <begin position="105"/>
        <end position="287"/>
    </location>
</feature>
<keyword evidence="3" id="KW-0805">Transcription regulation</keyword>
<dbReference type="STRING" id="43265.A0A545UKL5"/>